<name>A0A8H4K2Z2_9HYPO</name>
<comment type="caution">
    <text evidence="1">The sequence shown here is derived from an EMBL/GenBank/DDBJ whole genome shotgun (WGS) entry which is preliminary data.</text>
</comment>
<gene>
    <name evidence="1" type="ORF">F53441_11340</name>
</gene>
<dbReference type="Proteomes" id="UP000605986">
    <property type="component" value="Unassembled WGS sequence"/>
</dbReference>
<sequence length="203" mass="22107">MASNNALLNGLNSLPVRYDCFFVTAAFLLRTTVEDVAWRLGLPVPTADYRGASASDIVNALTATGLVFDIWTYDEPEGTGGPITGSATIGIAESRANRQVRMPGRPTPRIVGAAYRRANGEGHVVVCRNPGTPYRRYLDYQAHPSGVDVTREVESSSIFVYFGIDTSASTGQLFLSHQTEIEAMDFEDEPEAMEVGDEPQKEL</sequence>
<dbReference type="OrthoDB" id="3250447at2759"/>
<reference evidence="1" key="1">
    <citation type="submission" date="2020-01" db="EMBL/GenBank/DDBJ databases">
        <title>Identification and distribution of gene clusters putatively required for synthesis of sphingolipid metabolism inhibitors in phylogenetically diverse species of the filamentous fungus Fusarium.</title>
        <authorList>
            <person name="Kim H.-S."/>
            <person name="Busman M."/>
            <person name="Brown D.W."/>
            <person name="Divon H."/>
            <person name="Uhlig S."/>
            <person name="Proctor R.H."/>
        </authorList>
    </citation>
    <scope>NUCLEOTIDE SEQUENCE</scope>
    <source>
        <strain evidence="1">NRRL 53441</strain>
    </source>
</reference>
<proteinExistence type="predicted"/>
<evidence type="ECO:0000313" key="1">
    <source>
        <dbReference type="EMBL" id="KAF4443737.1"/>
    </source>
</evidence>
<dbReference type="AlphaFoldDB" id="A0A8H4K2Z2"/>
<keyword evidence="2" id="KW-1185">Reference proteome</keyword>
<accession>A0A8H4K2Z2</accession>
<dbReference type="EMBL" id="JAADJG010000562">
    <property type="protein sequence ID" value="KAF4443737.1"/>
    <property type="molecule type" value="Genomic_DNA"/>
</dbReference>
<protein>
    <submittedName>
        <fullName evidence="1">Heat-labile enterotoxin, A chain</fullName>
    </submittedName>
</protein>
<organism evidence="1 2">
    <name type="scientific">Fusarium austroafricanum</name>
    <dbReference type="NCBI Taxonomy" id="2364996"/>
    <lineage>
        <taxon>Eukaryota</taxon>
        <taxon>Fungi</taxon>
        <taxon>Dikarya</taxon>
        <taxon>Ascomycota</taxon>
        <taxon>Pezizomycotina</taxon>
        <taxon>Sordariomycetes</taxon>
        <taxon>Hypocreomycetidae</taxon>
        <taxon>Hypocreales</taxon>
        <taxon>Nectriaceae</taxon>
        <taxon>Fusarium</taxon>
        <taxon>Fusarium concolor species complex</taxon>
    </lineage>
</organism>
<evidence type="ECO:0000313" key="2">
    <source>
        <dbReference type="Proteomes" id="UP000605986"/>
    </source>
</evidence>